<dbReference type="GO" id="GO:0005829">
    <property type="term" value="C:cytosol"/>
    <property type="evidence" value="ECO:0007669"/>
    <property type="project" value="TreeGrafter"/>
</dbReference>
<evidence type="ECO:0000259" key="11">
    <source>
        <dbReference type="Pfam" id="PF02885"/>
    </source>
</evidence>
<dbReference type="GO" id="GO:0000287">
    <property type="term" value="F:magnesium ion binding"/>
    <property type="evidence" value="ECO:0007669"/>
    <property type="project" value="UniProtKB-UniRule"/>
</dbReference>
<protein>
    <recommendedName>
        <fullName evidence="9">Anthranilate phosphoribosyltransferase</fullName>
        <ecNumber evidence="9">2.4.2.18</ecNumber>
    </recommendedName>
</protein>
<feature type="binding site" evidence="9">
    <location>
        <position position="92"/>
    </location>
    <ligand>
        <name>Mg(2+)</name>
        <dbReference type="ChEBI" id="CHEBI:18420"/>
        <label>1</label>
    </ligand>
</feature>
<dbReference type="Gene3D" id="1.20.970.10">
    <property type="entry name" value="Transferase, Pyrimidine Nucleoside Phosphorylase, Chain C"/>
    <property type="match status" value="1"/>
</dbReference>
<keyword evidence="2 9" id="KW-0028">Amino-acid biosynthesis</keyword>
<comment type="subunit">
    <text evidence="9">Homodimer.</text>
</comment>
<comment type="caution">
    <text evidence="9">Lacks conserved residue(s) required for the propagation of feature annotation.</text>
</comment>
<feature type="binding site" evidence="9">
    <location>
        <position position="226"/>
    </location>
    <ligand>
        <name>Mg(2+)</name>
        <dbReference type="ChEBI" id="CHEBI:18420"/>
        <label>1</label>
    </ligand>
</feature>
<dbReference type="Pfam" id="PF00591">
    <property type="entry name" value="Glycos_transf_3"/>
    <property type="match status" value="1"/>
</dbReference>
<dbReference type="SUPFAM" id="SSF47648">
    <property type="entry name" value="Nucleoside phosphorylase/phosphoribosyltransferase N-terminal domain"/>
    <property type="match status" value="1"/>
</dbReference>
<evidence type="ECO:0000256" key="4">
    <source>
        <dbReference type="ARBA" id="ARBA00022679"/>
    </source>
</evidence>
<evidence type="ECO:0000256" key="6">
    <source>
        <dbReference type="ARBA" id="ARBA00023141"/>
    </source>
</evidence>
<feature type="binding site" evidence="9">
    <location>
        <begin position="108"/>
        <end position="116"/>
    </location>
    <ligand>
        <name>5-phospho-alpha-D-ribose 1-diphosphate</name>
        <dbReference type="ChEBI" id="CHEBI:58017"/>
    </ligand>
</feature>
<evidence type="ECO:0000256" key="1">
    <source>
        <dbReference type="ARBA" id="ARBA00004907"/>
    </source>
</evidence>
<sequence length="342" mass="37091">MIAYAIKKVVNNESLTERESYGVCMEIMDGNTTSAQIGSLLTALRMKGETVEEITGFCRAMREKMISIKCSVAPLIDTCGTGGDGMNTFNISTTSAFIAAGAGCFVAKHGNRSVSSFCGSADLLSALGIKLDVDYKQIKECIEKIGIGFLFAPLFHPAMKNAIGPRREIGIRTIFNILGPICNPALVEHQVIGVCKKEFLKKVGKTLNNLGVRHALIVYGGDGIDEITTTSRTYVLEIKDNCISEYEISPEDFGMKRCSIEELRVKNNRDNLDSFISILKGEPGPKTDTALLNAGAAIYVAGKAETIKQGVEIARESIFSGSALNKLEELRRFVNGHTKSDN</sequence>
<feature type="binding site" evidence="9">
    <location>
        <position position="226"/>
    </location>
    <ligand>
        <name>Mg(2+)</name>
        <dbReference type="ChEBI" id="CHEBI:18420"/>
        <label>2</label>
    </ligand>
</feature>
<keyword evidence="4 9" id="KW-0808">Transferase</keyword>
<dbReference type="GO" id="GO:0004048">
    <property type="term" value="F:anthranilate phosphoribosyltransferase activity"/>
    <property type="evidence" value="ECO:0007669"/>
    <property type="project" value="UniProtKB-UniRule"/>
</dbReference>
<feature type="binding site" evidence="9">
    <location>
        <position position="166"/>
    </location>
    <ligand>
        <name>anthranilate</name>
        <dbReference type="ChEBI" id="CHEBI:16567"/>
        <label>2</label>
    </ligand>
</feature>
<evidence type="ECO:0000256" key="7">
    <source>
        <dbReference type="ARBA" id="ARBA00052328"/>
    </source>
</evidence>
<keyword evidence="9" id="KW-0460">Magnesium</keyword>
<dbReference type="FunFam" id="3.40.1030.10:FF:000002">
    <property type="entry name" value="Anthranilate phosphoribosyltransferase"/>
    <property type="match status" value="1"/>
</dbReference>
<organism evidence="12">
    <name type="scientific">candidate division WOR-3 bacterium</name>
    <dbReference type="NCBI Taxonomy" id="2052148"/>
    <lineage>
        <taxon>Bacteria</taxon>
        <taxon>Bacteria division WOR-3</taxon>
    </lineage>
</organism>
<dbReference type="Gene3D" id="3.40.1030.10">
    <property type="entry name" value="Nucleoside phosphorylase/phosphoribosyltransferase catalytic domain"/>
    <property type="match status" value="1"/>
</dbReference>
<comment type="cofactor">
    <cofactor evidence="9">
        <name>Mg(2+)</name>
        <dbReference type="ChEBI" id="CHEBI:18420"/>
    </cofactor>
    <text evidence="9">Binds 2 magnesium ions per monomer.</text>
</comment>
<dbReference type="GO" id="GO:0000162">
    <property type="term" value="P:L-tryptophan biosynthetic process"/>
    <property type="evidence" value="ECO:0007669"/>
    <property type="project" value="UniProtKB-UniRule"/>
</dbReference>
<feature type="binding site" evidence="9">
    <location>
        <position position="80"/>
    </location>
    <ligand>
        <name>5-phospho-alpha-D-ribose 1-diphosphate</name>
        <dbReference type="ChEBI" id="CHEBI:58017"/>
    </ligand>
</feature>
<dbReference type="AlphaFoldDB" id="A0A7C6AFZ0"/>
<evidence type="ECO:0000259" key="10">
    <source>
        <dbReference type="Pfam" id="PF00591"/>
    </source>
</evidence>
<name>A0A7C6AFZ0_UNCW3</name>
<comment type="similarity">
    <text evidence="8">In the C-terminal section; belongs to the anthranilate phosphoribosyltransferase family.</text>
</comment>
<evidence type="ECO:0000256" key="2">
    <source>
        <dbReference type="ARBA" id="ARBA00022605"/>
    </source>
</evidence>
<dbReference type="EC" id="2.4.2.18" evidence="9"/>
<evidence type="ECO:0000256" key="9">
    <source>
        <dbReference type="HAMAP-Rule" id="MF_00211"/>
    </source>
</evidence>
<evidence type="ECO:0000256" key="5">
    <source>
        <dbReference type="ARBA" id="ARBA00022822"/>
    </source>
</evidence>
<comment type="caution">
    <text evidence="12">The sequence shown here is derived from an EMBL/GenBank/DDBJ whole genome shotgun (WGS) entry which is preliminary data.</text>
</comment>
<comment type="pathway">
    <text evidence="1 9">Amino-acid biosynthesis; L-tryptophan biosynthesis; L-tryptophan from chorismate: step 2/5.</text>
</comment>
<dbReference type="Pfam" id="PF02885">
    <property type="entry name" value="Glycos_trans_3N"/>
    <property type="match status" value="1"/>
</dbReference>
<gene>
    <name evidence="9 12" type="primary">trpD</name>
    <name evidence="12" type="ORF">ENV70_06270</name>
</gene>
<feature type="binding site" evidence="9">
    <location>
        <position position="88"/>
    </location>
    <ligand>
        <name>5-phospho-alpha-D-ribose 1-diphosphate</name>
        <dbReference type="ChEBI" id="CHEBI:58017"/>
    </ligand>
</feature>
<comment type="function">
    <text evidence="9">Catalyzes the transfer of the phosphoribosyl group of 5-phosphorylribose-1-pyrophosphate (PRPP) to anthranilate to yield N-(5'-phosphoribosyl)-anthranilate (PRA).</text>
</comment>
<dbReference type="UniPathway" id="UPA00035">
    <property type="reaction ID" value="UER00041"/>
</dbReference>
<proteinExistence type="inferred from homology"/>
<feature type="binding site" evidence="9">
    <location>
        <begin position="83"/>
        <end position="84"/>
    </location>
    <ligand>
        <name>5-phospho-alpha-D-ribose 1-diphosphate</name>
        <dbReference type="ChEBI" id="CHEBI:58017"/>
    </ligand>
</feature>
<keyword evidence="9" id="KW-0479">Metal-binding</keyword>
<accession>A0A7C6AFZ0</accession>
<feature type="domain" description="Glycosyl transferase family 3" evidence="10">
    <location>
        <begin position="74"/>
        <end position="324"/>
    </location>
</feature>
<dbReference type="InterPro" id="IPR000312">
    <property type="entry name" value="Glycosyl_Trfase_fam3"/>
</dbReference>
<comment type="similarity">
    <text evidence="9">Belongs to the anthranilate phosphoribosyltransferase family.</text>
</comment>
<evidence type="ECO:0000256" key="3">
    <source>
        <dbReference type="ARBA" id="ARBA00022676"/>
    </source>
</evidence>
<feature type="binding site" evidence="9">
    <location>
        <begin position="90"/>
        <end position="93"/>
    </location>
    <ligand>
        <name>5-phospho-alpha-D-ribose 1-diphosphate</name>
        <dbReference type="ChEBI" id="CHEBI:58017"/>
    </ligand>
</feature>
<dbReference type="InterPro" id="IPR035902">
    <property type="entry name" value="Nuc_phospho_transferase"/>
</dbReference>
<comment type="catalytic activity">
    <reaction evidence="7 9">
        <text>N-(5-phospho-beta-D-ribosyl)anthranilate + diphosphate = 5-phospho-alpha-D-ribose 1-diphosphate + anthranilate</text>
        <dbReference type="Rhea" id="RHEA:11768"/>
        <dbReference type="ChEBI" id="CHEBI:16567"/>
        <dbReference type="ChEBI" id="CHEBI:18277"/>
        <dbReference type="ChEBI" id="CHEBI:33019"/>
        <dbReference type="ChEBI" id="CHEBI:58017"/>
        <dbReference type="EC" id="2.4.2.18"/>
    </reaction>
</comment>
<feature type="binding site" evidence="9">
    <location>
        <position position="111"/>
    </location>
    <ligand>
        <name>anthranilate</name>
        <dbReference type="ChEBI" id="CHEBI:16567"/>
        <label>1</label>
    </ligand>
</feature>
<dbReference type="EMBL" id="DTHJ01000132">
    <property type="protein sequence ID" value="HHS63197.1"/>
    <property type="molecule type" value="Genomic_DNA"/>
</dbReference>
<dbReference type="InterPro" id="IPR017459">
    <property type="entry name" value="Glycosyl_Trfase_fam3_N_dom"/>
</dbReference>
<evidence type="ECO:0000256" key="8">
    <source>
        <dbReference type="ARBA" id="ARBA00061188"/>
    </source>
</evidence>
<keyword evidence="5 9" id="KW-0822">Tryptophan biosynthesis</keyword>
<keyword evidence="3 9" id="KW-0328">Glycosyltransferase</keyword>
<reference evidence="12" key="1">
    <citation type="journal article" date="2020" name="mSystems">
        <title>Genome- and Community-Level Interaction Insights into Carbon Utilization and Element Cycling Functions of Hydrothermarchaeota in Hydrothermal Sediment.</title>
        <authorList>
            <person name="Zhou Z."/>
            <person name="Liu Y."/>
            <person name="Xu W."/>
            <person name="Pan J."/>
            <person name="Luo Z.H."/>
            <person name="Li M."/>
        </authorList>
    </citation>
    <scope>NUCLEOTIDE SEQUENCE [LARGE SCALE GENOMIC DNA]</scope>
    <source>
        <strain evidence="12">SpSt-783</strain>
    </source>
</reference>
<dbReference type="PANTHER" id="PTHR43285:SF2">
    <property type="entry name" value="ANTHRANILATE PHOSPHORIBOSYLTRANSFERASE"/>
    <property type="match status" value="1"/>
</dbReference>
<evidence type="ECO:0000313" key="12">
    <source>
        <dbReference type="EMBL" id="HHS63197.1"/>
    </source>
</evidence>
<feature type="binding site" evidence="9">
    <location>
        <position position="225"/>
    </location>
    <ligand>
        <name>Mg(2+)</name>
        <dbReference type="ChEBI" id="CHEBI:18420"/>
        <label>2</label>
    </ligand>
</feature>
<dbReference type="InterPro" id="IPR036320">
    <property type="entry name" value="Glycosyl_Trfase_fam3_N_dom_sf"/>
</dbReference>
<feature type="binding site" evidence="9">
    <location>
        <position position="80"/>
    </location>
    <ligand>
        <name>anthranilate</name>
        <dbReference type="ChEBI" id="CHEBI:16567"/>
        <label>1</label>
    </ligand>
</feature>
<dbReference type="InterPro" id="IPR005940">
    <property type="entry name" value="Anthranilate_Pribosyl_Tfrase"/>
</dbReference>
<feature type="domain" description="Glycosyl transferase family 3 N-terminal" evidence="11">
    <location>
        <begin position="5"/>
        <end position="65"/>
    </location>
</feature>
<keyword evidence="6 9" id="KW-0057">Aromatic amino acid biosynthesis</keyword>
<dbReference type="NCBIfam" id="TIGR01245">
    <property type="entry name" value="trpD"/>
    <property type="match status" value="1"/>
</dbReference>
<dbReference type="HAMAP" id="MF_00211">
    <property type="entry name" value="TrpD"/>
    <property type="match status" value="1"/>
</dbReference>
<feature type="binding site" evidence="9">
    <location>
        <position position="120"/>
    </location>
    <ligand>
        <name>5-phospho-alpha-D-ribose 1-diphosphate</name>
        <dbReference type="ChEBI" id="CHEBI:58017"/>
    </ligand>
</feature>
<dbReference type="PANTHER" id="PTHR43285">
    <property type="entry name" value="ANTHRANILATE PHOSPHORIBOSYLTRANSFERASE"/>
    <property type="match status" value="1"/>
</dbReference>
<dbReference type="SUPFAM" id="SSF52418">
    <property type="entry name" value="Nucleoside phosphorylase/phosphoribosyltransferase catalytic domain"/>
    <property type="match status" value="1"/>
</dbReference>